<proteinExistence type="predicted"/>
<sequence>MDSYTLRFLYAHLGQKVHALYPSLQI</sequence>
<protein>
    <submittedName>
        <fullName evidence="1">Uncharacterized protein</fullName>
    </submittedName>
</protein>
<name>A0A2P2PFY0_RHIMU</name>
<evidence type="ECO:0000313" key="1">
    <source>
        <dbReference type="EMBL" id="MBX53644.1"/>
    </source>
</evidence>
<dbReference type="EMBL" id="GGEC01073160">
    <property type="protein sequence ID" value="MBX53644.1"/>
    <property type="molecule type" value="Transcribed_RNA"/>
</dbReference>
<organism evidence="1">
    <name type="scientific">Rhizophora mucronata</name>
    <name type="common">Asiatic mangrove</name>
    <dbReference type="NCBI Taxonomy" id="61149"/>
    <lineage>
        <taxon>Eukaryota</taxon>
        <taxon>Viridiplantae</taxon>
        <taxon>Streptophyta</taxon>
        <taxon>Embryophyta</taxon>
        <taxon>Tracheophyta</taxon>
        <taxon>Spermatophyta</taxon>
        <taxon>Magnoliopsida</taxon>
        <taxon>eudicotyledons</taxon>
        <taxon>Gunneridae</taxon>
        <taxon>Pentapetalae</taxon>
        <taxon>rosids</taxon>
        <taxon>fabids</taxon>
        <taxon>Malpighiales</taxon>
        <taxon>Rhizophoraceae</taxon>
        <taxon>Rhizophora</taxon>
    </lineage>
</organism>
<reference evidence="1" key="1">
    <citation type="submission" date="2018-02" db="EMBL/GenBank/DDBJ databases">
        <title>Rhizophora mucronata_Transcriptome.</title>
        <authorList>
            <person name="Meera S.P."/>
            <person name="Sreeshan A."/>
            <person name="Augustine A."/>
        </authorList>
    </citation>
    <scope>NUCLEOTIDE SEQUENCE</scope>
    <source>
        <tissue evidence="1">Leaf</tissue>
    </source>
</reference>
<accession>A0A2P2PFY0</accession>
<dbReference type="AlphaFoldDB" id="A0A2P2PFY0"/>